<evidence type="ECO:0000256" key="1">
    <source>
        <dbReference type="PROSITE-ProRule" id="PRU00464"/>
    </source>
</evidence>
<dbReference type="InterPro" id="IPR011146">
    <property type="entry name" value="HIT-like"/>
</dbReference>
<dbReference type="SUPFAM" id="SSF54197">
    <property type="entry name" value="HIT-like"/>
    <property type="match status" value="1"/>
</dbReference>
<dbReference type="PATRIC" id="fig|1328313.3.peg.698"/>
<comment type="caution">
    <text evidence="3">The sequence shown here is derived from an EMBL/GenBank/DDBJ whole genome shotgun (WGS) entry which is preliminary data.</text>
</comment>
<dbReference type="eggNOG" id="COG0537">
    <property type="taxonomic scope" value="Bacteria"/>
</dbReference>
<evidence type="ECO:0000313" key="3">
    <source>
        <dbReference type="EMBL" id="EWH11515.1"/>
    </source>
</evidence>
<dbReference type="OrthoDB" id="9799145at2"/>
<dbReference type="RefSeq" id="WP_035013232.1">
    <property type="nucleotide sequence ID" value="NZ_ARZY01000004.1"/>
</dbReference>
<dbReference type="InterPro" id="IPR036265">
    <property type="entry name" value="HIT-like_sf"/>
</dbReference>
<evidence type="ECO:0000313" key="4">
    <source>
        <dbReference type="Proteomes" id="UP000019276"/>
    </source>
</evidence>
<name>W7R1K4_9ALTE</name>
<dbReference type="EMBL" id="ARZY01000004">
    <property type="protein sequence ID" value="EWH11515.1"/>
    <property type="molecule type" value="Genomic_DNA"/>
</dbReference>
<keyword evidence="4" id="KW-1185">Reference proteome</keyword>
<organism evidence="3 4">
    <name type="scientific">Catenovulum agarivorans DS-2</name>
    <dbReference type="NCBI Taxonomy" id="1328313"/>
    <lineage>
        <taxon>Bacteria</taxon>
        <taxon>Pseudomonadati</taxon>
        <taxon>Pseudomonadota</taxon>
        <taxon>Gammaproteobacteria</taxon>
        <taxon>Alteromonadales</taxon>
        <taxon>Alteromonadaceae</taxon>
        <taxon>Catenovulum</taxon>
    </lineage>
</organism>
<dbReference type="AlphaFoldDB" id="W7R1K4"/>
<dbReference type="PIRSF" id="PIRSF000714">
    <property type="entry name" value="HIT"/>
    <property type="match status" value="1"/>
</dbReference>
<dbReference type="STRING" id="1328313.DS2_03365"/>
<dbReference type="Pfam" id="PF01230">
    <property type="entry name" value="HIT"/>
    <property type="match status" value="1"/>
</dbReference>
<sequence>MSFILDARLEADCIEVADLELSRLLLMNNRLVPWLILVPRRENAAEITDLTLTEQQILLNEITMVTNLQQKLFSPDKINTAAIGNIVRQLHVHVIGRYKNDPVWPAPVWGNLAQEPYHEGELVQRVQMLRHAICI</sequence>
<evidence type="ECO:0000259" key="2">
    <source>
        <dbReference type="PROSITE" id="PS51084"/>
    </source>
</evidence>
<proteinExistence type="predicted"/>
<accession>W7R1K4</accession>
<protein>
    <submittedName>
        <fullName evidence="3">Histidine triad protein</fullName>
    </submittedName>
</protein>
<gene>
    <name evidence="3" type="ORF">DS2_03365</name>
</gene>
<dbReference type="Gene3D" id="3.30.428.10">
    <property type="entry name" value="HIT-like"/>
    <property type="match status" value="1"/>
</dbReference>
<feature type="domain" description="HIT" evidence="2">
    <location>
        <begin position="2"/>
        <end position="104"/>
    </location>
</feature>
<dbReference type="Proteomes" id="UP000019276">
    <property type="component" value="Unassembled WGS sequence"/>
</dbReference>
<reference evidence="3 4" key="1">
    <citation type="journal article" date="2014" name="Genome Announc.">
        <title>Draft Genome Sequence of the Agar-Degrading Bacterium Catenovulum sp. Strain DS-2, Isolated from Intestines of Haliotis diversicolor.</title>
        <authorList>
            <person name="Shan D."/>
            <person name="Li X."/>
            <person name="Gu Z."/>
            <person name="Wei G."/>
            <person name="Gao Z."/>
            <person name="Shao Z."/>
        </authorList>
    </citation>
    <scope>NUCLEOTIDE SEQUENCE [LARGE SCALE GENOMIC DNA]</scope>
    <source>
        <strain evidence="3 4">DS-2</strain>
    </source>
</reference>
<dbReference type="PROSITE" id="PS51084">
    <property type="entry name" value="HIT_2"/>
    <property type="match status" value="1"/>
</dbReference>
<dbReference type="GO" id="GO:0003824">
    <property type="term" value="F:catalytic activity"/>
    <property type="evidence" value="ECO:0007669"/>
    <property type="project" value="InterPro"/>
</dbReference>
<dbReference type="InterPro" id="IPR026026">
    <property type="entry name" value="HIT_Hint"/>
</dbReference>
<comment type="caution">
    <text evidence="1">Lacks conserved residue(s) required for the propagation of feature annotation.</text>
</comment>